<name>X1AUF0_9ZZZZ</name>
<evidence type="ECO:0000313" key="1">
    <source>
        <dbReference type="EMBL" id="GAG63466.1"/>
    </source>
</evidence>
<sequence length="170" mass="20598">MTNYSYEPKNMKYGKISDNKSINTFIYNCFEYICEEDQRRFLKKFCKQPHNSKQIMHTFRELVLGAYLSSKGLRVRHEYVIDTQTPDWCILDDSLAVKCIVELVNFHIDKATEREIEEQLKTKDTIFFWRDQNKDNVDRLYHCIWDKIQVYKVLAKKLKVRILWPYLLIL</sequence>
<proteinExistence type="predicted"/>
<dbReference type="AlphaFoldDB" id="X1AUF0"/>
<comment type="caution">
    <text evidence="1">The sequence shown here is derived from an EMBL/GenBank/DDBJ whole genome shotgun (WGS) entry which is preliminary data.</text>
</comment>
<organism evidence="1">
    <name type="scientific">marine sediment metagenome</name>
    <dbReference type="NCBI Taxonomy" id="412755"/>
    <lineage>
        <taxon>unclassified sequences</taxon>
        <taxon>metagenomes</taxon>
        <taxon>ecological metagenomes</taxon>
    </lineage>
</organism>
<accession>X1AUF0</accession>
<reference evidence="1" key="1">
    <citation type="journal article" date="2014" name="Front. Microbiol.">
        <title>High frequency of phylogenetically diverse reductive dehalogenase-homologous genes in deep subseafloor sedimentary metagenomes.</title>
        <authorList>
            <person name="Kawai M."/>
            <person name="Futagami T."/>
            <person name="Toyoda A."/>
            <person name="Takaki Y."/>
            <person name="Nishi S."/>
            <person name="Hori S."/>
            <person name="Arai W."/>
            <person name="Tsubouchi T."/>
            <person name="Morono Y."/>
            <person name="Uchiyama I."/>
            <person name="Ito T."/>
            <person name="Fujiyama A."/>
            <person name="Inagaki F."/>
            <person name="Takami H."/>
        </authorList>
    </citation>
    <scope>NUCLEOTIDE SEQUENCE</scope>
    <source>
        <strain evidence="1">Expedition CK06-06</strain>
    </source>
</reference>
<gene>
    <name evidence="1" type="ORF">S01H4_00524</name>
</gene>
<dbReference type="EMBL" id="BART01000074">
    <property type="protein sequence ID" value="GAG63466.1"/>
    <property type="molecule type" value="Genomic_DNA"/>
</dbReference>
<protein>
    <submittedName>
        <fullName evidence="1">Uncharacterized protein</fullName>
    </submittedName>
</protein>